<feature type="binding site" evidence="7">
    <location>
        <position position="206"/>
    </location>
    <ligand>
        <name>Mg(2+)</name>
        <dbReference type="ChEBI" id="CHEBI:18420"/>
    </ligand>
</feature>
<dbReference type="GO" id="GO:0005525">
    <property type="term" value="F:GTP binding"/>
    <property type="evidence" value="ECO:0007669"/>
    <property type="project" value="UniProtKB-UniRule"/>
</dbReference>
<dbReference type="GO" id="GO:0003924">
    <property type="term" value="F:GTPase activity"/>
    <property type="evidence" value="ECO:0007669"/>
    <property type="project" value="UniProtKB-UniRule"/>
</dbReference>
<dbReference type="PROSITE" id="PS51705">
    <property type="entry name" value="G_HFLX"/>
    <property type="match status" value="1"/>
</dbReference>
<feature type="binding site" evidence="6">
    <location>
        <begin position="251"/>
        <end position="254"/>
    </location>
    <ligand>
        <name>GTP</name>
        <dbReference type="ChEBI" id="CHEBI:37565"/>
    </ligand>
</feature>
<feature type="binding site" evidence="6">
    <location>
        <begin position="341"/>
        <end position="343"/>
    </location>
    <ligand>
        <name>GTP</name>
        <dbReference type="ChEBI" id="CHEBI:37565"/>
    </ligand>
</feature>
<feature type="binding site" evidence="6">
    <location>
        <begin position="199"/>
        <end position="206"/>
    </location>
    <ligand>
        <name>GTP</name>
        <dbReference type="ChEBI" id="CHEBI:37565"/>
    </ligand>
</feature>
<dbReference type="InterPro" id="IPR006073">
    <property type="entry name" value="GTP-bd"/>
</dbReference>
<keyword evidence="11" id="KW-1185">Reference proteome</keyword>
<dbReference type="InterPro" id="IPR030394">
    <property type="entry name" value="G_HFLX_dom"/>
</dbReference>
<dbReference type="InterPro" id="IPR032305">
    <property type="entry name" value="GTP-bd_M"/>
</dbReference>
<keyword evidence="4 5" id="KW-0342">GTP-binding</keyword>
<dbReference type="GO" id="GO:0043022">
    <property type="term" value="F:ribosome binding"/>
    <property type="evidence" value="ECO:0007669"/>
    <property type="project" value="TreeGrafter"/>
</dbReference>
<dbReference type="InterPro" id="IPR042108">
    <property type="entry name" value="GTPase_HflX_N_sf"/>
</dbReference>
<sequence length="415" mass="45921">MNGISRAILVAAGEDRHLDELGRLAATLGLEVCGRLEQPRRDGAGYLGRGKRRELGRRASELGAQVVVTDDELTASQARVLERDAGLPVMDRTELIIKIFESHARDAASKLQVELAELEYLLPRTRGMWTHLERQEGGGGRGLRGATRGPGEQQLEYDRRMIRDRIRTIRRKLKDERASRRVRSSRLKKSGPPAVALVGYTNAGKTTILNSLSGAGRSVRDWLFETLETSTRLVEGGREDGVVRPDFVVTDTVGFIRKLPTQLVESFAGTLQAAREADVVVICADASSPELAEEIDVVRETLVASGVDAEDAILCLNKLDAVPEEAKREIERRYPQAVKISALKSTDPLKQSIYRSIASLRPRMRILIPHSDYSEVAGLYGTAEIHSSENTAEGVIMDVTLPEEKRERYARYTLG</sequence>
<evidence type="ECO:0000256" key="8">
    <source>
        <dbReference type="SAM" id="MobiDB-lite"/>
    </source>
</evidence>
<evidence type="ECO:0000313" key="11">
    <source>
        <dbReference type="Proteomes" id="UP000295244"/>
    </source>
</evidence>
<dbReference type="Proteomes" id="UP000295244">
    <property type="component" value="Unassembled WGS sequence"/>
</dbReference>
<feature type="domain" description="Hflx-type G" evidence="9">
    <location>
        <begin position="193"/>
        <end position="364"/>
    </location>
</feature>
<dbReference type="NCBIfam" id="TIGR03156">
    <property type="entry name" value="GTP_HflX"/>
    <property type="match status" value="1"/>
</dbReference>
<dbReference type="GO" id="GO:0005737">
    <property type="term" value="C:cytoplasm"/>
    <property type="evidence" value="ECO:0007669"/>
    <property type="project" value="UniProtKB-SubCell"/>
</dbReference>
<dbReference type="EMBL" id="SKBU01000015">
    <property type="protein sequence ID" value="TCJ16618.1"/>
    <property type="molecule type" value="Genomic_DNA"/>
</dbReference>
<comment type="subcellular location">
    <subcellularLocation>
        <location evidence="5">Cytoplasm</location>
    </subcellularLocation>
    <text evidence="5">May associate with membranes.</text>
</comment>
<dbReference type="InterPro" id="IPR025121">
    <property type="entry name" value="GTPase_HflX_N"/>
</dbReference>
<keyword evidence="5" id="KW-0963">Cytoplasm</keyword>
<proteinExistence type="inferred from homology"/>
<dbReference type="AlphaFoldDB" id="A0A4R1BHM5"/>
<dbReference type="RefSeq" id="WP_132690635.1">
    <property type="nucleotide sequence ID" value="NZ_SKBU01000015.1"/>
</dbReference>
<protein>
    <recommendedName>
        <fullName evidence="5">GTPase HflX</fullName>
    </recommendedName>
    <alternativeName>
        <fullName evidence="5">GTP-binding protein HflX</fullName>
    </alternativeName>
</protein>
<evidence type="ECO:0000256" key="1">
    <source>
        <dbReference type="ARBA" id="ARBA00022723"/>
    </source>
</evidence>
<dbReference type="HAMAP" id="MF_00900">
    <property type="entry name" value="GTPase_HflX"/>
    <property type="match status" value="1"/>
</dbReference>
<reference evidence="10 11" key="1">
    <citation type="submission" date="2019-03" db="EMBL/GenBank/DDBJ databases">
        <title>Whole genome sequence of a novel Rubrobacter taiwanensis strain, isolated from Yellowstone National Park.</title>
        <authorList>
            <person name="Freed S."/>
            <person name="Ramaley R.F."/>
            <person name="Kyndt J.A."/>
        </authorList>
    </citation>
    <scope>NUCLEOTIDE SEQUENCE [LARGE SCALE GENOMIC DNA]</scope>
    <source>
        <strain evidence="10 11">Yellowstone</strain>
    </source>
</reference>
<evidence type="ECO:0000256" key="4">
    <source>
        <dbReference type="ARBA" id="ARBA00023134"/>
    </source>
</evidence>
<evidence type="ECO:0000313" key="10">
    <source>
        <dbReference type="EMBL" id="TCJ16618.1"/>
    </source>
</evidence>
<dbReference type="InterPro" id="IPR027417">
    <property type="entry name" value="P-loop_NTPase"/>
</dbReference>
<comment type="cofactor">
    <cofactor evidence="7">
        <name>Mg(2+)</name>
        <dbReference type="ChEBI" id="CHEBI:18420"/>
    </cofactor>
</comment>
<dbReference type="Gene3D" id="3.40.50.300">
    <property type="entry name" value="P-loop containing nucleotide triphosphate hydrolases"/>
    <property type="match status" value="1"/>
</dbReference>
<comment type="function">
    <text evidence="5">GTPase that associates with the 50S ribosomal subunit and may have a role during protein synthesis or ribosome biogenesis.</text>
</comment>
<feature type="binding site" evidence="6">
    <location>
        <begin position="317"/>
        <end position="320"/>
    </location>
    <ligand>
        <name>GTP</name>
        <dbReference type="ChEBI" id="CHEBI:37565"/>
    </ligand>
</feature>
<dbReference type="Gene3D" id="6.10.250.2860">
    <property type="match status" value="1"/>
</dbReference>
<dbReference type="Pfam" id="PF01926">
    <property type="entry name" value="MMR_HSR1"/>
    <property type="match status" value="1"/>
</dbReference>
<name>A0A4R1BHM5_9ACTN</name>
<keyword evidence="3 7" id="KW-0460">Magnesium</keyword>
<accession>A0A4R1BHM5</accession>
<evidence type="ECO:0000256" key="7">
    <source>
        <dbReference type="PIRSR" id="PIRSR006809-2"/>
    </source>
</evidence>
<dbReference type="Gene3D" id="3.40.50.11060">
    <property type="entry name" value="GTPase HflX, N-terminal domain"/>
    <property type="match status" value="1"/>
</dbReference>
<gene>
    <name evidence="5 10" type="primary">hflX</name>
    <name evidence="10" type="ORF">E0L93_07690</name>
</gene>
<evidence type="ECO:0000256" key="5">
    <source>
        <dbReference type="HAMAP-Rule" id="MF_00900"/>
    </source>
</evidence>
<dbReference type="PRINTS" id="PR00326">
    <property type="entry name" value="GTP1OBG"/>
</dbReference>
<dbReference type="PIRSF" id="PIRSF006809">
    <property type="entry name" value="GTP-binding_hflX_prd"/>
    <property type="match status" value="1"/>
</dbReference>
<keyword evidence="2 5" id="KW-0547">Nucleotide-binding</keyword>
<keyword evidence="1 7" id="KW-0479">Metal-binding</keyword>
<evidence type="ECO:0000256" key="3">
    <source>
        <dbReference type="ARBA" id="ARBA00022842"/>
    </source>
</evidence>
<dbReference type="Pfam" id="PF16360">
    <property type="entry name" value="GTP-bdg_M"/>
    <property type="match status" value="1"/>
</dbReference>
<dbReference type="PANTHER" id="PTHR10229">
    <property type="entry name" value="GTP-BINDING PROTEIN HFLX"/>
    <property type="match status" value="1"/>
</dbReference>
<feature type="binding site" evidence="7">
    <location>
        <position position="226"/>
    </location>
    <ligand>
        <name>Mg(2+)</name>
        <dbReference type="ChEBI" id="CHEBI:18420"/>
    </ligand>
</feature>
<dbReference type="OrthoDB" id="9812272at2"/>
<organism evidence="10 11">
    <name type="scientific">Rubrobacter taiwanensis</name>
    <dbReference type="NCBI Taxonomy" id="185139"/>
    <lineage>
        <taxon>Bacteria</taxon>
        <taxon>Bacillati</taxon>
        <taxon>Actinomycetota</taxon>
        <taxon>Rubrobacteria</taxon>
        <taxon>Rubrobacterales</taxon>
        <taxon>Rubrobacteraceae</taxon>
        <taxon>Rubrobacter</taxon>
    </lineage>
</organism>
<comment type="similarity">
    <text evidence="5">Belongs to the TRAFAC class OBG-HflX-like GTPase superfamily. HflX GTPase family.</text>
</comment>
<feature type="region of interest" description="Disordered" evidence="8">
    <location>
        <begin position="134"/>
        <end position="153"/>
    </location>
</feature>
<evidence type="ECO:0000256" key="6">
    <source>
        <dbReference type="PIRSR" id="PIRSR006809-1"/>
    </source>
</evidence>
<evidence type="ECO:0000259" key="9">
    <source>
        <dbReference type="PROSITE" id="PS51705"/>
    </source>
</evidence>
<evidence type="ECO:0000256" key="2">
    <source>
        <dbReference type="ARBA" id="ARBA00022741"/>
    </source>
</evidence>
<dbReference type="PANTHER" id="PTHR10229:SF0">
    <property type="entry name" value="GTP-BINDING PROTEIN 6-RELATED"/>
    <property type="match status" value="1"/>
</dbReference>
<comment type="caution">
    <text evidence="10">The sequence shown here is derived from an EMBL/GenBank/DDBJ whole genome shotgun (WGS) entry which is preliminary data.</text>
</comment>
<dbReference type="GO" id="GO:0046872">
    <property type="term" value="F:metal ion binding"/>
    <property type="evidence" value="ECO:0007669"/>
    <property type="project" value="UniProtKB-KW"/>
</dbReference>
<dbReference type="SUPFAM" id="SSF52540">
    <property type="entry name" value="P-loop containing nucleoside triphosphate hydrolases"/>
    <property type="match status" value="1"/>
</dbReference>
<dbReference type="InterPro" id="IPR016496">
    <property type="entry name" value="GTPase_HflX"/>
</dbReference>
<comment type="subunit">
    <text evidence="5">Monomer. Associates with the 50S ribosomal subunit.</text>
</comment>
<dbReference type="Pfam" id="PF13167">
    <property type="entry name" value="GTP-bdg_N"/>
    <property type="match status" value="1"/>
</dbReference>